<evidence type="ECO:0000313" key="1">
    <source>
        <dbReference type="EMBL" id="PSN83919.1"/>
    </source>
</evidence>
<dbReference type="Proteomes" id="UP000240569">
    <property type="component" value="Unassembled WGS sequence"/>
</dbReference>
<reference evidence="1 2" key="1">
    <citation type="submission" date="2017-04" db="EMBL/GenBank/DDBJ databases">
        <title>Novel microbial lineages endemic to geothermal iron-oxide mats fill important gaps in the evolutionary history of Archaea.</title>
        <authorList>
            <person name="Jay Z.J."/>
            <person name="Beam J.P."/>
            <person name="Dlakic M."/>
            <person name="Rusch D.B."/>
            <person name="Kozubal M.A."/>
            <person name="Inskeep W.P."/>
        </authorList>
    </citation>
    <scope>NUCLEOTIDE SEQUENCE [LARGE SCALE GENOMIC DNA]</scope>
    <source>
        <strain evidence="1">BE_D</strain>
    </source>
</reference>
<proteinExistence type="predicted"/>
<gene>
    <name evidence="1" type="ORF">B9Q02_10030</name>
</gene>
<accession>A0A2R6AC43</accession>
<dbReference type="AlphaFoldDB" id="A0A2R6AC43"/>
<organism evidence="1 2">
    <name type="scientific">Candidatus Marsarchaeota G1 archaeon BE_D</name>
    <dbReference type="NCBI Taxonomy" id="1978156"/>
    <lineage>
        <taxon>Archaea</taxon>
        <taxon>Candidatus Marsarchaeota</taxon>
        <taxon>Candidatus Marsarchaeota group 1</taxon>
    </lineage>
</organism>
<sequence length="82" mass="9365">MAKVSVRKRGIDLEFLYSKNDAVQIGMGNASWKSEESRKRVMLSSFQLHIYPTREMQQKLPQVEEHTKLGATHVHDVAGNKP</sequence>
<comment type="caution">
    <text evidence="1">The sequence shown here is derived from an EMBL/GenBank/DDBJ whole genome shotgun (WGS) entry which is preliminary data.</text>
</comment>
<evidence type="ECO:0000313" key="2">
    <source>
        <dbReference type="Proteomes" id="UP000240569"/>
    </source>
</evidence>
<protein>
    <submittedName>
        <fullName evidence="1">Uncharacterized protein</fullName>
    </submittedName>
</protein>
<dbReference type="EMBL" id="NEXD01000091">
    <property type="protein sequence ID" value="PSN83919.1"/>
    <property type="molecule type" value="Genomic_DNA"/>
</dbReference>
<name>A0A2R6AC43_9ARCH</name>